<evidence type="ECO:0000256" key="5">
    <source>
        <dbReference type="ARBA" id="ARBA00022827"/>
    </source>
</evidence>
<organism evidence="13 14">
    <name type="scientific">Tigriopus californicus</name>
    <name type="common">Marine copepod</name>
    <dbReference type="NCBI Taxonomy" id="6832"/>
    <lineage>
        <taxon>Eukaryota</taxon>
        <taxon>Metazoa</taxon>
        <taxon>Ecdysozoa</taxon>
        <taxon>Arthropoda</taxon>
        <taxon>Crustacea</taxon>
        <taxon>Multicrustacea</taxon>
        <taxon>Hexanauplia</taxon>
        <taxon>Copepoda</taxon>
        <taxon>Harpacticoida</taxon>
        <taxon>Harpacticidae</taxon>
        <taxon>Tigriopus</taxon>
    </lineage>
</organism>
<dbReference type="InterPro" id="IPR040986">
    <property type="entry name" value="QSOX_FAD-bd_dom"/>
</dbReference>
<dbReference type="Gene3D" id="1.20.120.310">
    <property type="entry name" value="ERV/ALR sulfhydryl oxidase domain"/>
    <property type="match status" value="1"/>
</dbReference>
<dbReference type="Pfam" id="PF04777">
    <property type="entry name" value="Evr1_Alr"/>
    <property type="match status" value="1"/>
</dbReference>
<keyword evidence="4" id="KW-0732">Signal</keyword>
<evidence type="ECO:0000259" key="11">
    <source>
        <dbReference type="PROSITE" id="PS51324"/>
    </source>
</evidence>
<keyword evidence="7" id="KW-1015">Disulfide bond</keyword>
<comment type="catalytic activity">
    <reaction evidence="9 10">
        <text>2 R'C(R)SH + O2 = R'C(R)S-S(R)CR' + H2O2</text>
        <dbReference type="Rhea" id="RHEA:17357"/>
        <dbReference type="ChEBI" id="CHEBI:15379"/>
        <dbReference type="ChEBI" id="CHEBI:16240"/>
        <dbReference type="ChEBI" id="CHEBI:16520"/>
        <dbReference type="ChEBI" id="CHEBI:17412"/>
        <dbReference type="EC" id="1.8.3.2"/>
    </reaction>
</comment>
<dbReference type="GO" id="GO:0005615">
    <property type="term" value="C:extracellular space"/>
    <property type="evidence" value="ECO:0007669"/>
    <property type="project" value="TreeGrafter"/>
</dbReference>
<dbReference type="InterPro" id="IPR039798">
    <property type="entry name" value="Sulfhydryl_oxidase"/>
</dbReference>
<accession>A0A553P7V1</accession>
<dbReference type="EC" id="1.8.3.2" evidence="10"/>
<comment type="similarity">
    <text evidence="2">Belongs to the quiescin-sulfhydryl oxidase (QSOX) family.</text>
</comment>
<dbReference type="Pfam" id="PF18371">
    <property type="entry name" value="FAD_SOX"/>
    <property type="match status" value="1"/>
</dbReference>
<evidence type="ECO:0000256" key="7">
    <source>
        <dbReference type="ARBA" id="ARBA00023157"/>
    </source>
</evidence>
<dbReference type="STRING" id="6832.A0A553P7V1"/>
<dbReference type="PANTHER" id="PTHR22897">
    <property type="entry name" value="QUIESCIN Q6-RELATED SULFHYDRYL OXIDASE"/>
    <property type="match status" value="1"/>
</dbReference>
<reference evidence="13 14" key="1">
    <citation type="journal article" date="2018" name="Nat. Ecol. Evol.">
        <title>Genomic signatures of mitonuclear coevolution across populations of Tigriopus californicus.</title>
        <authorList>
            <person name="Barreto F.S."/>
            <person name="Watson E.T."/>
            <person name="Lima T.G."/>
            <person name="Willett C.S."/>
            <person name="Edmands S."/>
            <person name="Li W."/>
            <person name="Burton R.S."/>
        </authorList>
    </citation>
    <scope>NUCLEOTIDE SEQUENCE [LARGE SCALE GENOMIC DNA]</scope>
    <source>
        <strain evidence="13 14">San Diego</strain>
    </source>
</reference>
<evidence type="ECO:0000256" key="6">
    <source>
        <dbReference type="ARBA" id="ARBA00023002"/>
    </source>
</evidence>
<dbReference type="SUPFAM" id="SSF52833">
    <property type="entry name" value="Thioredoxin-like"/>
    <property type="match status" value="1"/>
</dbReference>
<dbReference type="Pfam" id="PF00085">
    <property type="entry name" value="Thioredoxin"/>
    <property type="match status" value="1"/>
</dbReference>
<dbReference type="Proteomes" id="UP000318571">
    <property type="component" value="Chromosome 3"/>
</dbReference>
<dbReference type="PROSITE" id="PS00194">
    <property type="entry name" value="THIOREDOXIN_1"/>
    <property type="match status" value="1"/>
</dbReference>
<evidence type="ECO:0000256" key="1">
    <source>
        <dbReference type="ARBA" id="ARBA00001974"/>
    </source>
</evidence>
<dbReference type="GO" id="GO:0006457">
    <property type="term" value="P:protein folding"/>
    <property type="evidence" value="ECO:0007669"/>
    <property type="project" value="TreeGrafter"/>
</dbReference>
<evidence type="ECO:0000313" key="13">
    <source>
        <dbReference type="EMBL" id="TRY73765.1"/>
    </source>
</evidence>
<evidence type="ECO:0000256" key="10">
    <source>
        <dbReference type="RuleBase" id="RU371123"/>
    </source>
</evidence>
<dbReference type="PROSITE" id="PS51324">
    <property type="entry name" value="ERV_ALR"/>
    <property type="match status" value="1"/>
</dbReference>
<evidence type="ECO:0000256" key="8">
    <source>
        <dbReference type="ARBA" id="ARBA00023180"/>
    </source>
</evidence>
<dbReference type="InterPro" id="IPR042568">
    <property type="entry name" value="QSOX_FAD-bd_sf"/>
</dbReference>
<dbReference type="OMA" id="NASWEHC"/>
<dbReference type="Gene3D" id="1.20.120.1960">
    <property type="entry name" value="QSOX sulfhydryl oxidase domain"/>
    <property type="match status" value="1"/>
</dbReference>
<dbReference type="Gene3D" id="3.40.30.10">
    <property type="entry name" value="Glutaredoxin"/>
    <property type="match status" value="1"/>
</dbReference>
<proteinExistence type="inferred from homology"/>
<dbReference type="OrthoDB" id="59470at2759"/>
<comment type="cofactor">
    <cofactor evidence="1 10">
        <name>FAD</name>
        <dbReference type="ChEBI" id="CHEBI:57692"/>
    </cofactor>
</comment>
<dbReference type="PANTHER" id="PTHR22897:SF8">
    <property type="entry name" value="SULFHYDRYL OXIDASE"/>
    <property type="match status" value="1"/>
</dbReference>
<feature type="domain" description="Thioredoxin" evidence="12">
    <location>
        <begin position="36"/>
        <end position="167"/>
    </location>
</feature>
<dbReference type="GO" id="GO:0016971">
    <property type="term" value="F:flavin-dependent sulfhydryl oxidase activity"/>
    <property type="evidence" value="ECO:0007669"/>
    <property type="project" value="InterPro"/>
</dbReference>
<sequence length="637" mass="72669">MTRHPRIQQENHFISLRPLSMKMPFVLIGWLLMGNVELGLGNEAVSLYSSSDQVVELVDANMTNNIYNSRFLWVVEFYSHWCGHCQRFAPTWMMLADQFADWSGHVKISALNCAEQSDQCANFNIMGTPTVRIFPPTTAPPFQGVDVHLQNRSDLLYLRSTVMFHVAKSQMNQLFPYPLPNLQYSRARSYLELYSLIRQDPDRPTVCIVESADTPVLGLLVLQSLGPNTLEKMNIRRFHASSQETFQSYFTQITQFPAVVIHFGDLKRGESEQIFMPDKWSSIPVAQQVLGFIYQHLPQANRFEVLPISSTTSRSVSEELNNDDVVYATDLEKAIEYAITQEIANHPVLTEAHLTTIGWFLDVIIRYLPLRAEVKLFLTQLRDWPSQLQLKSISNDVYKDKVLELKRLFRPFQGTPDEWAGCRGSSPKYRGYPCSLWTLFHTLTVNAALRDQHKEPIEGPTLVARAMVSYIHYFFSCRHCAENFASKVRSIGALPSTPTGAILWLWKIHNMGNKKLAGDLTEDPAHPKIEWPSPALCPDCRAPPVSPSNEVGQGGTLWNLDKTADYLIKVYREENIIPNKFYASGLLREERISMVKDLLSNLVSDFNSSQINNNITIDELLEKINIPQFCQNVYDKV</sequence>
<evidence type="ECO:0000259" key="12">
    <source>
        <dbReference type="PROSITE" id="PS51352"/>
    </source>
</evidence>
<feature type="domain" description="ERV/ALR sulfhydryl oxidase" evidence="11">
    <location>
        <begin position="425"/>
        <end position="531"/>
    </location>
</feature>
<dbReference type="InterPro" id="IPR017937">
    <property type="entry name" value="Thioredoxin_CS"/>
</dbReference>
<keyword evidence="3 10" id="KW-0285">Flavoprotein</keyword>
<evidence type="ECO:0000256" key="2">
    <source>
        <dbReference type="ARBA" id="ARBA00006041"/>
    </source>
</evidence>
<keyword evidence="8" id="KW-0325">Glycoprotein</keyword>
<evidence type="ECO:0000313" key="14">
    <source>
        <dbReference type="Proteomes" id="UP000318571"/>
    </source>
</evidence>
<evidence type="ECO:0000256" key="9">
    <source>
        <dbReference type="ARBA" id="ARBA00048864"/>
    </source>
</evidence>
<dbReference type="SUPFAM" id="SSF69000">
    <property type="entry name" value="FAD-dependent thiol oxidase"/>
    <property type="match status" value="1"/>
</dbReference>
<name>A0A553P7V1_TIGCA</name>
<dbReference type="PROSITE" id="PS51352">
    <property type="entry name" value="THIOREDOXIN_2"/>
    <property type="match status" value="1"/>
</dbReference>
<keyword evidence="6 10" id="KW-0560">Oxidoreductase</keyword>
<gene>
    <name evidence="13" type="ORF">TCAL_08184</name>
</gene>
<dbReference type="GO" id="GO:0003756">
    <property type="term" value="F:protein disulfide isomerase activity"/>
    <property type="evidence" value="ECO:0007669"/>
    <property type="project" value="TreeGrafter"/>
</dbReference>
<dbReference type="GO" id="GO:0000139">
    <property type="term" value="C:Golgi membrane"/>
    <property type="evidence" value="ECO:0007669"/>
    <property type="project" value="TreeGrafter"/>
</dbReference>
<comment type="caution">
    <text evidence="13">The sequence shown here is derived from an EMBL/GenBank/DDBJ whole genome shotgun (WGS) entry which is preliminary data.</text>
</comment>
<dbReference type="InterPro" id="IPR013766">
    <property type="entry name" value="Thioredoxin_domain"/>
</dbReference>
<keyword evidence="14" id="KW-1185">Reference proteome</keyword>
<evidence type="ECO:0000256" key="4">
    <source>
        <dbReference type="ARBA" id="ARBA00022729"/>
    </source>
</evidence>
<dbReference type="InterPro" id="IPR036249">
    <property type="entry name" value="Thioredoxin-like_sf"/>
</dbReference>
<keyword evidence="5 10" id="KW-0274">FAD</keyword>
<dbReference type="InterPro" id="IPR036774">
    <property type="entry name" value="ERV/ALR_sulphydryl_oxid_sf"/>
</dbReference>
<protein>
    <recommendedName>
        <fullName evidence="10">Sulfhydryl oxidase</fullName>
        <ecNumber evidence="10">1.8.3.2</ecNumber>
    </recommendedName>
</protein>
<dbReference type="EMBL" id="VCGU01000007">
    <property type="protein sequence ID" value="TRY73765.1"/>
    <property type="molecule type" value="Genomic_DNA"/>
</dbReference>
<dbReference type="InterPro" id="IPR017905">
    <property type="entry name" value="ERV/ALR_sulphydryl_oxidase"/>
</dbReference>
<dbReference type="AlphaFoldDB" id="A0A553P7V1"/>
<evidence type="ECO:0000256" key="3">
    <source>
        <dbReference type="ARBA" id="ARBA00022630"/>
    </source>
</evidence>